<dbReference type="InterPro" id="IPR011990">
    <property type="entry name" value="TPR-like_helical_dom_sf"/>
</dbReference>
<dbReference type="InterPro" id="IPR043153">
    <property type="entry name" value="DENN_C"/>
</dbReference>
<dbReference type="PANTHER" id="PTHR12296:SF21">
    <property type="entry name" value="DENN DOMAIN-CONTAINING PROTEIN 3"/>
    <property type="match status" value="1"/>
</dbReference>
<reference evidence="4 5" key="1">
    <citation type="journal article" date="2008" name="Nature">
        <title>The Phaeodactylum genome reveals the evolutionary history of diatom genomes.</title>
        <authorList>
            <person name="Bowler C."/>
            <person name="Allen A.E."/>
            <person name="Badger J.H."/>
            <person name="Grimwood J."/>
            <person name="Jabbari K."/>
            <person name="Kuo A."/>
            <person name="Maheswari U."/>
            <person name="Martens C."/>
            <person name="Maumus F."/>
            <person name="Otillar R.P."/>
            <person name="Rayko E."/>
            <person name="Salamov A."/>
            <person name="Vandepoele K."/>
            <person name="Beszteri B."/>
            <person name="Gruber A."/>
            <person name="Heijde M."/>
            <person name="Katinka M."/>
            <person name="Mock T."/>
            <person name="Valentin K."/>
            <person name="Verret F."/>
            <person name="Berges J.A."/>
            <person name="Brownlee C."/>
            <person name="Cadoret J.P."/>
            <person name="Chiovitti A."/>
            <person name="Choi C.J."/>
            <person name="Coesel S."/>
            <person name="De Martino A."/>
            <person name="Detter J.C."/>
            <person name="Durkin C."/>
            <person name="Falciatore A."/>
            <person name="Fournet J."/>
            <person name="Haruta M."/>
            <person name="Huysman M.J."/>
            <person name="Jenkins B.D."/>
            <person name="Jiroutova K."/>
            <person name="Jorgensen R.E."/>
            <person name="Joubert Y."/>
            <person name="Kaplan A."/>
            <person name="Kroger N."/>
            <person name="Kroth P.G."/>
            <person name="La Roche J."/>
            <person name="Lindquist E."/>
            <person name="Lommer M."/>
            <person name="Martin-Jezequel V."/>
            <person name="Lopez P.J."/>
            <person name="Lucas S."/>
            <person name="Mangogna M."/>
            <person name="McGinnis K."/>
            <person name="Medlin L.K."/>
            <person name="Montsant A."/>
            <person name="Oudot-Le Secq M.P."/>
            <person name="Napoli C."/>
            <person name="Obornik M."/>
            <person name="Parker M.S."/>
            <person name="Petit J.L."/>
            <person name="Porcel B.M."/>
            <person name="Poulsen N."/>
            <person name="Robison M."/>
            <person name="Rychlewski L."/>
            <person name="Rynearson T.A."/>
            <person name="Schmutz J."/>
            <person name="Shapiro H."/>
            <person name="Siaut M."/>
            <person name="Stanley M."/>
            <person name="Sussman M.R."/>
            <person name="Taylor A.R."/>
            <person name="Vardi A."/>
            <person name="von Dassow P."/>
            <person name="Vyverman W."/>
            <person name="Willis A."/>
            <person name="Wyrwicz L.S."/>
            <person name="Rokhsar D.S."/>
            <person name="Weissenbach J."/>
            <person name="Armbrust E.V."/>
            <person name="Green B.R."/>
            <person name="Van de Peer Y."/>
            <person name="Grigoriev I.V."/>
        </authorList>
    </citation>
    <scope>NUCLEOTIDE SEQUENCE [LARGE SCALE GENOMIC DNA]</scope>
    <source>
        <strain evidence="4 5">CCAP 1055/1</strain>
    </source>
</reference>
<organism evidence="4 5">
    <name type="scientific">Phaeodactylum tricornutum (strain CCAP 1055/1)</name>
    <dbReference type="NCBI Taxonomy" id="556484"/>
    <lineage>
        <taxon>Eukaryota</taxon>
        <taxon>Sar</taxon>
        <taxon>Stramenopiles</taxon>
        <taxon>Ochrophyta</taxon>
        <taxon>Bacillariophyta</taxon>
        <taxon>Bacillariophyceae</taxon>
        <taxon>Bacillariophycidae</taxon>
        <taxon>Naviculales</taxon>
        <taxon>Phaeodactylaceae</taxon>
        <taxon>Phaeodactylum</taxon>
    </lineage>
</organism>
<feature type="region of interest" description="Disordered" evidence="2">
    <location>
        <begin position="1117"/>
        <end position="1137"/>
    </location>
</feature>
<reference evidence="5" key="2">
    <citation type="submission" date="2008-08" db="EMBL/GenBank/DDBJ databases">
        <authorList>
            <consortium name="Diatom Consortium"/>
            <person name="Grigoriev I."/>
            <person name="Grimwood J."/>
            <person name="Kuo A."/>
            <person name="Otillar R.P."/>
            <person name="Salamov A."/>
            <person name="Detter J.C."/>
            <person name="Lindquist E."/>
            <person name="Shapiro H."/>
            <person name="Lucas S."/>
            <person name="Glavina del Rio T."/>
            <person name="Pitluck S."/>
            <person name="Rokhsar D."/>
            <person name="Bowler C."/>
        </authorList>
    </citation>
    <scope>GENOME REANNOTATION</scope>
    <source>
        <strain evidence="5">CCAP 1055/1</strain>
    </source>
</reference>
<feature type="compositionally biased region" description="Polar residues" evidence="2">
    <location>
        <begin position="664"/>
        <end position="682"/>
    </location>
</feature>
<dbReference type="InterPro" id="IPR037516">
    <property type="entry name" value="Tripartite_DENN"/>
</dbReference>
<dbReference type="SMART" id="SM00801">
    <property type="entry name" value="dDENN"/>
    <property type="match status" value="1"/>
</dbReference>
<dbReference type="Pfam" id="PF02141">
    <property type="entry name" value="DENN"/>
    <property type="match status" value="1"/>
</dbReference>
<dbReference type="PROSITE" id="PS50211">
    <property type="entry name" value="DENN"/>
    <property type="match status" value="1"/>
</dbReference>
<dbReference type="Gene3D" id="3.40.50.11500">
    <property type="match status" value="1"/>
</dbReference>
<dbReference type="NCBIfam" id="TIGR00756">
    <property type="entry name" value="PPR"/>
    <property type="match status" value="1"/>
</dbReference>
<feature type="region of interest" description="Disordered" evidence="2">
    <location>
        <begin position="806"/>
        <end position="825"/>
    </location>
</feature>
<dbReference type="Gene3D" id="6.10.140.1000">
    <property type="match status" value="1"/>
</dbReference>
<dbReference type="Gene3D" id="3.30.450.200">
    <property type="match status" value="1"/>
</dbReference>
<sequence>MVEKEERSSATAGLKKTAKLAIEKQTDSGRRLVEYFVVVSSAALSTDNENGAQSEVDASLSEQQTDSNSFDEEDEFAAYKFKPLITARYPVKDHVDNPLHDNLTLFCHPTGGVQLRTNPYMPKVHYFVATGGSGKQMYGTCLTLWEPSSLIMEESDGIEVEREVHLPKCLVILSTYPYLVAFREFLTQLNRLTKSGEMALPVERYIANFCAEIPAPPPGSFEVQTTIMESVIRMWSPPHNLPIAWVSLPFSNLFECLDIDNIILGWHCLVLERQVLITSTQISILTTACEIFLSLLFPMRWSHAYIPVLPSFLIPMLSAPMPFLCGINKANLADAMYDLSPECVLIDLDKNTVTLGPETAPLPPIPPVQEAELRAQLEENVGMIFREVRSLTKNDDFSNSGAHLSSHTKMMAEAMWESRLCLFDEAFHLAFTPEEARKNHLNGNDSSGLEVSDRDIANPMAMLAVTDQQTLRKQSSWDAVQEAFLNTFVYVLRNFRKYLVFPSKHNEGSYGGAGFRSKEFIESQRYDMREFLEQMIGTQMFDNFITKRLYGSGEPDVAFFDMAVDRFLKNAGLFADVDFGGRLFDATSNFKSRGTASKAPRNKRSTKPALVAAKLNENPLLQSAKVHRMLKTIVPPEPTGDGLPVQSSDNDYAIAIVGEDDDNSTQSGGTSSTRKSFLPKQSKTPQIKYKYQTFPSELQTELFGTARPLPAAVIAEFDRQRKDAAQFRRRNAMPKDAQKHIQRAHSTMDPIDPPSPEVATFTVFFMAFTALVGKELVDMAQDPNAPERTILSTYVPTTVADEYSYSEIENSESPDGDDPKEKDDVANMKASRPNMEDMFEDDDDIAEVSGFGDVAYKESLTEQILEEGKSLETLNVNKDSDESLGHALEKTKEEADPELLKTTLLKKQMEESKDLEVPDGAIDENLLTKMNSTREVDGEVAEVLDKDDADTEESSEVQPRRRFRDKLSDLEIEEAKAKGRAQLGLAFEMLTMMKKRALKADPEAYQSLIDACGRVGDTKRATDLLAKMHEDGIVADGTVYACLVSAFSAESAWKSGEKDEDLPEWANSTAVEMDWNKLQKRSFLDRLVNRVMDLEEDEDEEPDESLSSYQKLRNRLMKSRKQDTKGQSNQKPEDKGTDFYVTETVENQIALGENLLEIVFPDISVDTEDETCPRCNFELSDDAVALGWKPTDSNDYTTACPNCTQRFVPHFRVQSTAPDFLGSRGPGSPLMCERLSPWVLQKEIRSVMSDVEGINNLLDPEWRGKEYKNAVLWWNLVLSCMRYRFPFSFLLQGSFEQNLIAPMPEDES</sequence>
<protein>
    <recommendedName>
        <fullName evidence="3">UDENN domain-containing protein</fullName>
    </recommendedName>
</protein>
<evidence type="ECO:0000259" key="3">
    <source>
        <dbReference type="PROSITE" id="PS50211"/>
    </source>
</evidence>
<dbReference type="PANTHER" id="PTHR12296">
    <property type="entry name" value="DENN DOMAIN-CONTAINING PROTEIN 4"/>
    <property type="match status" value="1"/>
</dbReference>
<dbReference type="eggNOG" id="KOG2080">
    <property type="taxonomic scope" value="Eukaryota"/>
</dbReference>
<dbReference type="InterPro" id="IPR005112">
    <property type="entry name" value="dDENN_dom"/>
</dbReference>
<dbReference type="InterPro" id="IPR001194">
    <property type="entry name" value="cDENN_dom"/>
</dbReference>
<dbReference type="SMART" id="SM00799">
    <property type="entry name" value="DENN"/>
    <property type="match status" value="1"/>
</dbReference>
<dbReference type="Pfam" id="PF03455">
    <property type="entry name" value="dDENN"/>
    <property type="match status" value="1"/>
</dbReference>
<gene>
    <name evidence="4" type="ORF">PHATR_44023</name>
</gene>
<dbReference type="InterPro" id="IPR005113">
    <property type="entry name" value="uDENN_dom"/>
</dbReference>
<dbReference type="SMART" id="SM00800">
    <property type="entry name" value="uDENN"/>
    <property type="match status" value="1"/>
</dbReference>
<evidence type="ECO:0000313" key="5">
    <source>
        <dbReference type="Proteomes" id="UP000000759"/>
    </source>
</evidence>
<dbReference type="GO" id="GO:0031410">
    <property type="term" value="C:cytoplasmic vesicle"/>
    <property type="evidence" value="ECO:0007669"/>
    <property type="project" value="TreeGrafter"/>
</dbReference>
<dbReference type="OrthoDB" id="6019893at2759"/>
<feature type="region of interest" description="Disordered" evidence="2">
    <location>
        <begin position="45"/>
        <end position="72"/>
    </location>
</feature>
<accession>B5Y541</accession>
<dbReference type="KEGG" id="pti:PHATR_44023"/>
<dbReference type="RefSeq" id="XP_002186404.1">
    <property type="nucleotide sequence ID" value="XM_002186368.1"/>
</dbReference>
<dbReference type="PaxDb" id="2850-Phatr44023"/>
<dbReference type="OMA" id="WSHAYIP"/>
<evidence type="ECO:0000256" key="2">
    <source>
        <dbReference type="SAM" id="MobiDB-lite"/>
    </source>
</evidence>
<evidence type="ECO:0000313" key="4">
    <source>
        <dbReference type="EMBL" id="ACI65874.1"/>
    </source>
</evidence>
<dbReference type="GeneID" id="7203989"/>
<name>B5Y541_PHATC</name>
<dbReference type="STRING" id="556484.B5Y541"/>
<feature type="region of interest" description="Disordered" evidence="2">
    <location>
        <begin position="659"/>
        <end position="682"/>
    </location>
</feature>
<dbReference type="EMBL" id="CP001142">
    <property type="protein sequence ID" value="ACI65874.1"/>
    <property type="molecule type" value="Genomic_DNA"/>
</dbReference>
<dbReference type="Pfam" id="PF03456">
    <property type="entry name" value="uDENN"/>
    <property type="match status" value="1"/>
</dbReference>
<dbReference type="InterPro" id="IPR002885">
    <property type="entry name" value="PPR_rpt"/>
</dbReference>
<dbReference type="InterPro" id="IPR051696">
    <property type="entry name" value="DENN_Domain_GEFs"/>
</dbReference>
<keyword evidence="5" id="KW-1185">Reference proteome</keyword>
<evidence type="ECO:0000256" key="1">
    <source>
        <dbReference type="PROSITE-ProRule" id="PRU00708"/>
    </source>
</evidence>
<dbReference type="GO" id="GO:0032483">
    <property type="term" value="P:regulation of Rab protein signal transduction"/>
    <property type="evidence" value="ECO:0007669"/>
    <property type="project" value="TreeGrafter"/>
</dbReference>
<dbReference type="HOGENOM" id="CLU_003129_0_0_1"/>
<dbReference type="Proteomes" id="UP000000759">
    <property type="component" value="Chromosome 3"/>
</dbReference>
<feature type="repeat" description="PPR" evidence="1">
    <location>
        <begin position="1001"/>
        <end position="1035"/>
    </location>
</feature>
<dbReference type="PROSITE" id="PS51375">
    <property type="entry name" value="PPR"/>
    <property type="match status" value="1"/>
</dbReference>
<feature type="domain" description="UDENN" evidence="3">
    <location>
        <begin position="63"/>
        <end position="555"/>
    </location>
</feature>
<dbReference type="InParanoid" id="B5Y541"/>
<dbReference type="Gene3D" id="1.25.40.10">
    <property type="entry name" value="Tetratricopeptide repeat domain"/>
    <property type="match status" value="1"/>
</dbReference>
<proteinExistence type="predicted"/>